<organism evidence="1 2">
    <name type="scientific">Acaryochloris thomasi RCC1774</name>
    <dbReference type="NCBI Taxonomy" id="1764569"/>
    <lineage>
        <taxon>Bacteria</taxon>
        <taxon>Bacillati</taxon>
        <taxon>Cyanobacteriota</taxon>
        <taxon>Cyanophyceae</taxon>
        <taxon>Acaryochloridales</taxon>
        <taxon>Acaryochloridaceae</taxon>
        <taxon>Acaryochloris</taxon>
        <taxon>Acaryochloris thomasi</taxon>
    </lineage>
</organism>
<evidence type="ECO:0000313" key="1">
    <source>
        <dbReference type="EMBL" id="PZD74796.1"/>
    </source>
</evidence>
<dbReference type="EMBL" id="PQWO01000002">
    <property type="protein sequence ID" value="PZD74796.1"/>
    <property type="molecule type" value="Genomic_DNA"/>
</dbReference>
<comment type="caution">
    <text evidence="1">The sequence shown here is derived from an EMBL/GenBank/DDBJ whole genome shotgun (WGS) entry which is preliminary data.</text>
</comment>
<dbReference type="RefSeq" id="WP_110984745.1">
    <property type="nucleotide sequence ID" value="NZ_CAWNWM010000002.1"/>
</dbReference>
<reference evidence="1 2" key="1">
    <citation type="journal article" date="2018" name="Sci. Rep.">
        <title>A novel species of the marine cyanobacterium Acaryochloris with a unique pigment content and lifestyle.</title>
        <authorList>
            <person name="Partensky F."/>
            <person name="Six C."/>
            <person name="Ratin M."/>
            <person name="Garczarek L."/>
            <person name="Vaulot D."/>
            <person name="Probert I."/>
            <person name="Calteau A."/>
            <person name="Gourvil P."/>
            <person name="Marie D."/>
            <person name="Grebert T."/>
            <person name="Bouchier C."/>
            <person name="Le Panse S."/>
            <person name="Gachenot M."/>
            <person name="Rodriguez F."/>
            <person name="Garrido J.L."/>
        </authorList>
    </citation>
    <scope>NUCLEOTIDE SEQUENCE [LARGE SCALE GENOMIC DNA]</scope>
    <source>
        <strain evidence="1 2">RCC1774</strain>
    </source>
</reference>
<protein>
    <submittedName>
        <fullName evidence="1">Uncharacterized protein</fullName>
    </submittedName>
</protein>
<name>A0A2W1JNJ6_9CYAN</name>
<dbReference type="OrthoDB" id="509728at2"/>
<evidence type="ECO:0000313" key="2">
    <source>
        <dbReference type="Proteomes" id="UP000248857"/>
    </source>
</evidence>
<sequence>MRKFQLGLLTLVMSFGVPLGLRSQPFLRTAPPEIQQLVQDRPTQPIATALTPSQQGLTVPSLWWTDRQYGQKLVVNWLVYPPNTAGQKQVNLIIRSDIWSRYTYSERYAVINHFGTFANQYGHQLVVLNRQGTTLAAYVCDLAKTPPTFVEGALDFQSQAIPEYPLTSSPSRSDCQLWLSPIATQSGF</sequence>
<accession>A0A2W1JNJ6</accession>
<gene>
    <name evidence="1" type="ORF">C1752_00768</name>
</gene>
<keyword evidence="2" id="KW-1185">Reference proteome</keyword>
<dbReference type="Proteomes" id="UP000248857">
    <property type="component" value="Unassembled WGS sequence"/>
</dbReference>
<dbReference type="AlphaFoldDB" id="A0A2W1JNJ6"/>
<proteinExistence type="predicted"/>